<accession>A0A6C0EP56</accession>
<dbReference type="EMBL" id="MN738902">
    <property type="protein sequence ID" value="QHT30472.1"/>
    <property type="molecule type" value="Genomic_DNA"/>
</dbReference>
<sequence length="38" mass="4825">MYIKVIFYCLLFVNYYYFNLPLRPKKNYTRTIEINKLK</sequence>
<dbReference type="AlphaFoldDB" id="A0A6C0EP56"/>
<organism evidence="1">
    <name type="scientific">viral metagenome</name>
    <dbReference type="NCBI Taxonomy" id="1070528"/>
    <lineage>
        <taxon>unclassified sequences</taxon>
        <taxon>metagenomes</taxon>
        <taxon>organismal metagenomes</taxon>
    </lineage>
</organism>
<reference evidence="1" key="1">
    <citation type="journal article" date="2020" name="Nature">
        <title>Giant virus diversity and host interactions through global metagenomics.</title>
        <authorList>
            <person name="Schulz F."/>
            <person name="Roux S."/>
            <person name="Paez-Espino D."/>
            <person name="Jungbluth S."/>
            <person name="Walsh D.A."/>
            <person name="Denef V.J."/>
            <person name="McMahon K.D."/>
            <person name="Konstantinidis K.T."/>
            <person name="Eloe-Fadrosh E.A."/>
            <person name="Kyrpides N.C."/>
            <person name="Woyke T."/>
        </authorList>
    </citation>
    <scope>NUCLEOTIDE SEQUENCE</scope>
    <source>
        <strain evidence="1">GVMAG-M-3300009151-35</strain>
    </source>
</reference>
<proteinExistence type="predicted"/>
<name>A0A6C0EP56_9ZZZZ</name>
<protein>
    <submittedName>
        <fullName evidence="1">Uncharacterized protein</fullName>
    </submittedName>
</protein>
<evidence type="ECO:0000313" key="1">
    <source>
        <dbReference type="EMBL" id="QHT30472.1"/>
    </source>
</evidence>